<evidence type="ECO:0000313" key="2">
    <source>
        <dbReference type="Proteomes" id="UP000093858"/>
    </source>
</evidence>
<name>A0A199P486_9XANT</name>
<gene>
    <name evidence="1" type="ORF">A6R73_14795</name>
</gene>
<reference evidence="1 2" key="1">
    <citation type="submission" date="2016-04" db="EMBL/GenBank/DDBJ databases">
        <title>Xanthomonas translucens phylogeny.</title>
        <authorList>
            <person name="Langlois P."/>
        </authorList>
    </citation>
    <scope>NUCLEOTIDE SEQUENCE [LARGE SCALE GENOMIC DNA]</scope>
    <source>
        <strain evidence="1 2">B99</strain>
    </source>
</reference>
<comment type="caution">
    <text evidence="1">The sequence shown here is derived from an EMBL/GenBank/DDBJ whole genome shotgun (WGS) entry which is preliminary data.</text>
</comment>
<dbReference type="AlphaFoldDB" id="A0A199P486"/>
<dbReference type="EMBL" id="LWSU01000095">
    <property type="protein sequence ID" value="OAX56104.1"/>
    <property type="molecule type" value="Genomic_DNA"/>
</dbReference>
<organism evidence="1 2">
    <name type="scientific">Xanthomonas graminis pv. poae</name>
    <dbReference type="NCBI Taxonomy" id="227946"/>
    <lineage>
        <taxon>Bacteria</taxon>
        <taxon>Pseudomonadati</taxon>
        <taxon>Pseudomonadota</taxon>
        <taxon>Gammaproteobacteria</taxon>
        <taxon>Lysobacterales</taxon>
        <taxon>Lysobacteraceae</taxon>
        <taxon>Xanthomonas</taxon>
        <taxon>Xanthomonas translucens group</taxon>
        <taxon>Xanthomonas graminis</taxon>
    </lineage>
</organism>
<dbReference type="Proteomes" id="UP000093858">
    <property type="component" value="Unassembled WGS sequence"/>
</dbReference>
<evidence type="ECO:0000313" key="1">
    <source>
        <dbReference type="EMBL" id="OAX56104.1"/>
    </source>
</evidence>
<sequence>MVTTLQATADTASVVEDSESAIPFRIEHLLVARTKYVVPILVQQFVPRTFVQLLTAQDQSCRRTLFHPERHEHIARHIFD</sequence>
<proteinExistence type="predicted"/>
<accession>A0A199P486</accession>
<protein>
    <submittedName>
        <fullName evidence="1">Uncharacterized protein</fullName>
    </submittedName>
</protein>